<dbReference type="Gene3D" id="3.40.50.150">
    <property type="entry name" value="Vaccinia Virus protein VP39"/>
    <property type="match status" value="1"/>
</dbReference>
<keyword evidence="3" id="KW-1185">Reference proteome</keyword>
<gene>
    <name evidence="2" type="ORF">C7402_10988</name>
</gene>
<evidence type="ECO:0000313" key="2">
    <source>
        <dbReference type="EMBL" id="PVX82235.1"/>
    </source>
</evidence>
<keyword evidence="2" id="KW-0808">Transferase</keyword>
<comment type="caution">
    <text evidence="2">The sequence shown here is derived from an EMBL/GenBank/DDBJ whole genome shotgun (WGS) entry which is preliminary data.</text>
</comment>
<dbReference type="GO" id="GO:0008168">
    <property type="term" value="F:methyltransferase activity"/>
    <property type="evidence" value="ECO:0007669"/>
    <property type="project" value="UniProtKB-KW"/>
</dbReference>
<name>A0ABX5KK49_9BURK</name>
<dbReference type="Pfam" id="PF08241">
    <property type="entry name" value="Methyltransf_11"/>
    <property type="match status" value="1"/>
</dbReference>
<dbReference type="SUPFAM" id="SSF53335">
    <property type="entry name" value="S-adenosyl-L-methionine-dependent methyltransferases"/>
    <property type="match status" value="1"/>
</dbReference>
<dbReference type="EMBL" id="QEOB01000009">
    <property type="protein sequence ID" value="PVX82235.1"/>
    <property type="molecule type" value="Genomic_DNA"/>
</dbReference>
<reference evidence="2 3" key="1">
    <citation type="submission" date="2018-05" db="EMBL/GenBank/DDBJ databases">
        <title>Genomic Encyclopedia of Type Strains, Phase IV (KMG-V): Genome sequencing to study the core and pangenomes of soil and plant-associated prokaryotes.</title>
        <authorList>
            <person name="Whitman W."/>
        </authorList>
    </citation>
    <scope>NUCLEOTIDE SEQUENCE [LARGE SCALE GENOMIC DNA]</scope>
    <source>
        <strain evidence="2 3">SCZa-39</strain>
    </source>
</reference>
<sequence length="246" mass="28061">MDISIKERIEVDFWTNSEDEGPQSNAIENILEKMAEARIFLEKLKAYRSFFEKAESVLELGGGQCWASCLVKHMYPHIHVTATDIAPDAIASIGKWERIYECKVDKTEACRSYDTPFADQSFDLIFAYSAAHHFVRHRSTLLELHRILRAGGRALYLHEPSCNAMMHSLARARVNRNRPEVPEDVLVSSKIEQLARMAKLEPATFNSPTLTNRLAGPMIYYYALRRAPVLQRILPVTADFVFSRAT</sequence>
<dbReference type="InterPro" id="IPR029063">
    <property type="entry name" value="SAM-dependent_MTases_sf"/>
</dbReference>
<evidence type="ECO:0000313" key="3">
    <source>
        <dbReference type="Proteomes" id="UP000245712"/>
    </source>
</evidence>
<dbReference type="CDD" id="cd02440">
    <property type="entry name" value="AdoMet_MTases"/>
    <property type="match status" value="1"/>
</dbReference>
<feature type="domain" description="Methyltransferase type 11" evidence="1">
    <location>
        <begin position="58"/>
        <end position="154"/>
    </location>
</feature>
<dbReference type="InterPro" id="IPR013216">
    <property type="entry name" value="Methyltransf_11"/>
</dbReference>
<dbReference type="RefSeq" id="WP_112172495.1">
    <property type="nucleotide sequence ID" value="NZ_CAJZAT010000208.1"/>
</dbReference>
<dbReference type="Proteomes" id="UP000245712">
    <property type="component" value="Unassembled WGS sequence"/>
</dbReference>
<proteinExistence type="predicted"/>
<evidence type="ECO:0000259" key="1">
    <source>
        <dbReference type="Pfam" id="PF08241"/>
    </source>
</evidence>
<organism evidence="2 3">
    <name type="scientific">Paraburkholderia unamae</name>
    <dbReference type="NCBI Taxonomy" id="219649"/>
    <lineage>
        <taxon>Bacteria</taxon>
        <taxon>Pseudomonadati</taxon>
        <taxon>Pseudomonadota</taxon>
        <taxon>Betaproteobacteria</taxon>
        <taxon>Burkholderiales</taxon>
        <taxon>Burkholderiaceae</taxon>
        <taxon>Paraburkholderia</taxon>
    </lineage>
</organism>
<protein>
    <submittedName>
        <fullName evidence="2">Methyltransferase family protein</fullName>
    </submittedName>
</protein>
<dbReference type="GO" id="GO:0032259">
    <property type="term" value="P:methylation"/>
    <property type="evidence" value="ECO:0007669"/>
    <property type="project" value="UniProtKB-KW"/>
</dbReference>
<accession>A0ABX5KK49</accession>
<keyword evidence="2" id="KW-0489">Methyltransferase</keyword>